<dbReference type="AlphaFoldDB" id="A0A381DJG1"/>
<feature type="region of interest" description="Disordered" evidence="2">
    <location>
        <begin position="200"/>
        <end position="237"/>
    </location>
</feature>
<dbReference type="EMBL" id="UFVD01000001">
    <property type="protein sequence ID" value="SUX10750.1"/>
    <property type="molecule type" value="Genomic_DNA"/>
</dbReference>
<dbReference type="InterPro" id="IPR036411">
    <property type="entry name" value="TorD-like_sf"/>
</dbReference>
<keyword evidence="4" id="KW-1185">Reference proteome</keyword>
<dbReference type="GeneID" id="93091380"/>
<dbReference type="PANTHER" id="PTHR34227:SF1">
    <property type="entry name" value="DIMETHYL SULFOXIDE REDUCTASE CHAPERONE-RELATED"/>
    <property type="match status" value="1"/>
</dbReference>
<gene>
    <name evidence="3" type="ORF">NCTC12475_00957</name>
</gene>
<evidence type="ECO:0000313" key="4">
    <source>
        <dbReference type="Proteomes" id="UP000254920"/>
    </source>
</evidence>
<dbReference type="PANTHER" id="PTHR34227">
    <property type="entry name" value="CHAPERONE PROTEIN YCDY"/>
    <property type="match status" value="1"/>
</dbReference>
<organism evidence="3 4">
    <name type="scientific">Campylobacter sputorum subsp. sputorum</name>
    <dbReference type="NCBI Taxonomy" id="32024"/>
    <lineage>
        <taxon>Bacteria</taxon>
        <taxon>Pseudomonadati</taxon>
        <taxon>Campylobacterota</taxon>
        <taxon>Epsilonproteobacteria</taxon>
        <taxon>Campylobacterales</taxon>
        <taxon>Campylobacteraceae</taxon>
        <taxon>Campylobacter</taxon>
    </lineage>
</organism>
<sequence length="237" mass="27857">MENLNLARGLYYSLFSKLFIFTTKDDRFDGVKEKLLLICQNPLDDESFHAANRILMSFDGNLKKIISEYDNIFHTPPRPLRTTISYFDEGREIGEACVKIKKIMAQTDIRKDKDKFKESEDSFGFIFTLMGYMISQNIQNGDKFEHLCEELFVNYINPFIDEFINSILTHPKASIYKDIAIIMASFVEFERAYFVQSKPDTQKHKQVSNDLSRSEMIRREVNKARKNKEKENERKKA</sequence>
<dbReference type="SUPFAM" id="SSF89155">
    <property type="entry name" value="TorD-like"/>
    <property type="match status" value="1"/>
</dbReference>
<evidence type="ECO:0000313" key="3">
    <source>
        <dbReference type="EMBL" id="SUX10750.1"/>
    </source>
</evidence>
<evidence type="ECO:0000256" key="1">
    <source>
        <dbReference type="ARBA" id="ARBA00023186"/>
    </source>
</evidence>
<feature type="compositionally biased region" description="Basic and acidic residues" evidence="2">
    <location>
        <begin position="212"/>
        <end position="237"/>
    </location>
</feature>
<accession>A0A381DJG1</accession>
<reference evidence="3 4" key="1">
    <citation type="submission" date="2018-06" db="EMBL/GenBank/DDBJ databases">
        <authorList>
            <consortium name="Pathogen Informatics"/>
            <person name="Doyle S."/>
        </authorList>
    </citation>
    <scope>NUCLEOTIDE SEQUENCE [LARGE SCALE GENOMIC DNA]</scope>
    <source>
        <strain evidence="3 4">NCTC12475</strain>
    </source>
</reference>
<dbReference type="InterPro" id="IPR050289">
    <property type="entry name" value="TorD/DmsD_chaperones"/>
</dbReference>
<dbReference type="Pfam" id="PF02613">
    <property type="entry name" value="Nitrate_red_del"/>
    <property type="match status" value="1"/>
</dbReference>
<dbReference type="OrthoDB" id="5321442at2"/>
<keyword evidence="1" id="KW-0143">Chaperone</keyword>
<evidence type="ECO:0000256" key="2">
    <source>
        <dbReference type="SAM" id="MobiDB-lite"/>
    </source>
</evidence>
<dbReference type="STRING" id="32024.GCA_000788295_01795"/>
<dbReference type="Gene3D" id="1.10.3480.10">
    <property type="entry name" value="TorD-like"/>
    <property type="match status" value="1"/>
</dbReference>
<dbReference type="Proteomes" id="UP000254920">
    <property type="component" value="Unassembled WGS sequence"/>
</dbReference>
<proteinExistence type="predicted"/>
<dbReference type="InterPro" id="IPR020945">
    <property type="entry name" value="DMSO/NO3_reduct_chaperone"/>
</dbReference>
<dbReference type="RefSeq" id="WP_089183123.1">
    <property type="nucleotide sequence ID" value="NZ_CP043427.1"/>
</dbReference>
<protein>
    <submittedName>
        <fullName evidence="3">Formate dehydrogenase-specific chaperone</fullName>
    </submittedName>
</protein>
<name>A0A381DJG1_9BACT</name>